<dbReference type="InterPro" id="IPR012349">
    <property type="entry name" value="Split_barrel_FMN-bd"/>
</dbReference>
<dbReference type="Proteomes" id="UP001265700">
    <property type="component" value="Unassembled WGS sequence"/>
</dbReference>
<reference evidence="2 3" key="1">
    <citation type="submission" date="2023-07" db="EMBL/GenBank/DDBJ databases">
        <title>Sorghum-associated microbial communities from plants grown in Nebraska, USA.</title>
        <authorList>
            <person name="Schachtman D."/>
        </authorList>
    </citation>
    <scope>NUCLEOTIDE SEQUENCE [LARGE SCALE GENOMIC DNA]</scope>
    <source>
        <strain evidence="2 3">4249</strain>
    </source>
</reference>
<dbReference type="InterPro" id="IPR052917">
    <property type="entry name" value="Stress-Dev_Protein"/>
</dbReference>
<dbReference type="InterPro" id="IPR038725">
    <property type="entry name" value="YdaG_split_barrel_FMN-bd"/>
</dbReference>
<protein>
    <submittedName>
        <fullName evidence="2">General stress protein 26</fullName>
    </submittedName>
</protein>
<organism evidence="2 3">
    <name type="scientific">Hydrogenophaga palleronii</name>
    <dbReference type="NCBI Taxonomy" id="65655"/>
    <lineage>
        <taxon>Bacteria</taxon>
        <taxon>Pseudomonadati</taxon>
        <taxon>Pseudomonadota</taxon>
        <taxon>Betaproteobacteria</taxon>
        <taxon>Burkholderiales</taxon>
        <taxon>Comamonadaceae</taxon>
        <taxon>Hydrogenophaga</taxon>
    </lineage>
</organism>
<dbReference type="PANTHER" id="PTHR34818">
    <property type="entry name" value="PROTEIN BLI-3"/>
    <property type="match status" value="1"/>
</dbReference>
<dbReference type="Gene3D" id="2.30.110.10">
    <property type="entry name" value="Electron Transport, Fmn-binding Protein, Chain A"/>
    <property type="match status" value="1"/>
</dbReference>
<dbReference type="Pfam" id="PF16242">
    <property type="entry name" value="Pyrid_ox_like"/>
    <property type="match status" value="1"/>
</dbReference>
<comment type="caution">
    <text evidence="2">The sequence shown here is derived from an EMBL/GenBank/DDBJ whole genome shotgun (WGS) entry which is preliminary data.</text>
</comment>
<dbReference type="RefSeq" id="WP_310311716.1">
    <property type="nucleotide sequence ID" value="NZ_JAVDWU010000001.1"/>
</dbReference>
<feature type="domain" description="General stress protein FMN-binding split barrel" evidence="1">
    <location>
        <begin position="9"/>
        <end position="158"/>
    </location>
</feature>
<keyword evidence="3" id="KW-1185">Reference proteome</keyword>
<dbReference type="EMBL" id="JAVDWU010000001">
    <property type="protein sequence ID" value="MDR7148816.1"/>
    <property type="molecule type" value="Genomic_DNA"/>
</dbReference>
<evidence type="ECO:0000259" key="1">
    <source>
        <dbReference type="Pfam" id="PF16242"/>
    </source>
</evidence>
<dbReference type="SUPFAM" id="SSF50475">
    <property type="entry name" value="FMN-binding split barrel"/>
    <property type="match status" value="1"/>
</dbReference>
<evidence type="ECO:0000313" key="2">
    <source>
        <dbReference type="EMBL" id="MDR7148816.1"/>
    </source>
</evidence>
<gene>
    <name evidence="2" type="ORF">J2W49_000744</name>
</gene>
<dbReference type="PANTHER" id="PTHR34818:SF1">
    <property type="entry name" value="PROTEIN BLI-3"/>
    <property type="match status" value="1"/>
</dbReference>
<proteinExistence type="predicted"/>
<sequence length="170" mass="18736">MTSTTKSPSDLWKMIKDIKFGMFTTKHHGGEHTGHLHSRPMTTQNNNFDDGKLWFFMSRSSGPVEDLVADPIINVSYAEPDDDTYVSVSGTAKLVNDVEQARALWSKAADAWFSGPEDPDLALVAVTVQHAHYWDVKENKLTQLLVMAKAAITGKEPELGESGETSLRGS</sequence>
<name>A0ABU1WID6_9BURK</name>
<accession>A0ABU1WID6</accession>
<evidence type="ECO:0000313" key="3">
    <source>
        <dbReference type="Proteomes" id="UP001265700"/>
    </source>
</evidence>